<dbReference type="InterPro" id="IPR050270">
    <property type="entry name" value="DegV_domain_contain"/>
</dbReference>
<sequence>MQRGGRIGRAAALLGSALQMKPIVAVRGGAVEPVERVRTFRRALDRILALSRQEMPFDKLAVMHLGAEQNAALLAERILAEQPGLDIVFSQIGTVIGAYSGPGLVGIAGLVAGNGSAA</sequence>
<dbReference type="PANTHER" id="PTHR33434:SF2">
    <property type="entry name" value="FATTY ACID-BINDING PROTEIN TM_1468"/>
    <property type="match status" value="1"/>
</dbReference>
<name>I4EGY3_9BACT</name>
<gene>
    <name evidence="2" type="ORF">NITHO_290001</name>
</gene>
<dbReference type="AlphaFoldDB" id="I4EGY3"/>
<protein>
    <recommendedName>
        <fullName evidence="4">DegV family protein</fullName>
    </recommendedName>
</protein>
<dbReference type="Pfam" id="PF02645">
    <property type="entry name" value="DegV"/>
    <property type="match status" value="1"/>
</dbReference>
<evidence type="ECO:0000313" key="2">
    <source>
        <dbReference type="EMBL" id="CCF83945.1"/>
    </source>
</evidence>
<comment type="caution">
    <text evidence="2">The sequence shown here is derived from an EMBL/GenBank/DDBJ whole genome shotgun (WGS) entry which is preliminary data.</text>
</comment>
<dbReference type="Gene3D" id="3.30.1180.10">
    <property type="match status" value="1"/>
</dbReference>
<organism evidence="2 3">
    <name type="scientific">Nitrolancea hollandica Lb</name>
    <dbReference type="NCBI Taxonomy" id="1129897"/>
    <lineage>
        <taxon>Bacteria</taxon>
        <taxon>Pseudomonadati</taxon>
        <taxon>Thermomicrobiota</taxon>
        <taxon>Thermomicrobia</taxon>
        <taxon>Sphaerobacterales</taxon>
        <taxon>Sphaerobacterineae</taxon>
        <taxon>Sphaerobacteraceae</taxon>
        <taxon>Nitrolancea</taxon>
    </lineage>
</organism>
<evidence type="ECO:0008006" key="4">
    <source>
        <dbReference type="Google" id="ProtNLM"/>
    </source>
</evidence>
<dbReference type="EMBL" id="CAGS01000212">
    <property type="protein sequence ID" value="CCF83945.1"/>
    <property type="molecule type" value="Genomic_DNA"/>
</dbReference>
<keyword evidence="1" id="KW-0446">Lipid-binding</keyword>
<reference evidence="2 3" key="1">
    <citation type="journal article" date="2012" name="ISME J.">
        <title>Nitrification expanded: discovery, physiology and genomics of a nitrite-oxidizing bacterium from the phylum Chloroflexi.</title>
        <authorList>
            <person name="Sorokin D.Y."/>
            <person name="Lucker S."/>
            <person name="Vejmelkova D."/>
            <person name="Kostrikina N.A."/>
            <person name="Kleerebezem R."/>
            <person name="Rijpstra W.I."/>
            <person name="Damste J.S."/>
            <person name="Le Paslier D."/>
            <person name="Muyzer G."/>
            <person name="Wagner M."/>
            <person name="van Loosdrecht M.C."/>
            <person name="Daims H."/>
        </authorList>
    </citation>
    <scope>NUCLEOTIDE SEQUENCE [LARGE SCALE GENOMIC DNA]</scope>
    <source>
        <strain evidence="3">none</strain>
    </source>
</reference>
<dbReference type="SUPFAM" id="SSF82549">
    <property type="entry name" value="DAK1/DegV-like"/>
    <property type="match status" value="1"/>
</dbReference>
<dbReference type="Proteomes" id="UP000004221">
    <property type="component" value="Unassembled WGS sequence"/>
</dbReference>
<evidence type="ECO:0000256" key="1">
    <source>
        <dbReference type="ARBA" id="ARBA00023121"/>
    </source>
</evidence>
<dbReference type="PROSITE" id="PS51482">
    <property type="entry name" value="DEGV"/>
    <property type="match status" value="1"/>
</dbReference>
<dbReference type="InterPro" id="IPR043168">
    <property type="entry name" value="DegV_C"/>
</dbReference>
<dbReference type="InterPro" id="IPR003797">
    <property type="entry name" value="DegV"/>
</dbReference>
<dbReference type="PANTHER" id="PTHR33434">
    <property type="entry name" value="DEGV DOMAIN-CONTAINING PROTEIN DR_1986-RELATED"/>
    <property type="match status" value="1"/>
</dbReference>
<keyword evidence="3" id="KW-1185">Reference proteome</keyword>
<proteinExistence type="predicted"/>
<evidence type="ECO:0000313" key="3">
    <source>
        <dbReference type="Proteomes" id="UP000004221"/>
    </source>
</evidence>
<accession>I4EGY3</accession>
<dbReference type="GO" id="GO:0008289">
    <property type="term" value="F:lipid binding"/>
    <property type="evidence" value="ECO:0007669"/>
    <property type="project" value="UniProtKB-KW"/>
</dbReference>